<dbReference type="CDD" id="cd11378">
    <property type="entry name" value="DUF296"/>
    <property type="match status" value="1"/>
</dbReference>
<comment type="caution">
    <text evidence="2">The sequence shown here is derived from an EMBL/GenBank/DDBJ whole genome shotgun (WGS) entry which is preliminary data.</text>
</comment>
<gene>
    <name evidence="2" type="ORF">MYP_1554</name>
</gene>
<evidence type="ECO:0000313" key="2">
    <source>
        <dbReference type="EMBL" id="GAL84326.1"/>
    </source>
</evidence>
<dbReference type="AlphaFoldDB" id="A0A098LBP3"/>
<dbReference type="SUPFAM" id="SSF117856">
    <property type="entry name" value="AF0104/ALDC/Ptd012-like"/>
    <property type="match status" value="1"/>
</dbReference>
<dbReference type="eggNOG" id="COG1661">
    <property type="taxonomic scope" value="Bacteria"/>
</dbReference>
<dbReference type="Gene3D" id="3.30.1330.80">
    <property type="entry name" value="Hypothetical protein, similar to alpha- acetolactate decarboxylase, domain 2"/>
    <property type="match status" value="1"/>
</dbReference>
<dbReference type="PIRSF" id="PIRSF016702">
    <property type="entry name" value="DNA_bp_PD1"/>
    <property type="match status" value="1"/>
</dbReference>
<keyword evidence="3" id="KW-1185">Reference proteome</keyword>
<dbReference type="PANTHER" id="PTHR34988">
    <property type="entry name" value="PROTEIN, PUTATIVE-RELATED"/>
    <property type="match status" value="1"/>
</dbReference>
<feature type="domain" description="PPC" evidence="1">
    <location>
        <begin position="8"/>
        <end position="143"/>
    </location>
</feature>
<dbReference type="STRING" id="153721.MYP_1554"/>
<dbReference type="RefSeq" id="WP_045460704.1">
    <property type="nucleotide sequence ID" value="NZ_BBLT01000002.1"/>
</dbReference>
<dbReference type="PROSITE" id="PS51742">
    <property type="entry name" value="PPC"/>
    <property type="match status" value="1"/>
</dbReference>
<protein>
    <recommendedName>
        <fullName evidence="1">PPC domain-containing protein</fullName>
    </recommendedName>
</protein>
<reference evidence="2 3" key="1">
    <citation type="submission" date="2014-09" db="EMBL/GenBank/DDBJ databases">
        <title>Sporocytophaga myxococcoides PG-01 genome sequencing.</title>
        <authorList>
            <person name="Liu L."/>
            <person name="Gao P.J."/>
            <person name="Chen G.J."/>
            <person name="Wang L.S."/>
        </authorList>
    </citation>
    <scope>NUCLEOTIDE SEQUENCE [LARGE SCALE GENOMIC DNA]</scope>
    <source>
        <strain evidence="2 3">PG-01</strain>
    </source>
</reference>
<dbReference type="EMBL" id="BBLT01000002">
    <property type="protein sequence ID" value="GAL84326.1"/>
    <property type="molecule type" value="Genomic_DNA"/>
</dbReference>
<organism evidence="2 3">
    <name type="scientific">Sporocytophaga myxococcoides</name>
    <dbReference type="NCBI Taxonomy" id="153721"/>
    <lineage>
        <taxon>Bacteria</taxon>
        <taxon>Pseudomonadati</taxon>
        <taxon>Bacteroidota</taxon>
        <taxon>Cytophagia</taxon>
        <taxon>Cytophagales</taxon>
        <taxon>Cytophagaceae</taxon>
        <taxon>Sporocytophaga</taxon>
    </lineage>
</organism>
<dbReference type="OrthoDB" id="9798999at2"/>
<sequence length="143" mass="16477">MKSKILNEESERRYLLIFEEGEEFMETLEKFAEDNNITAAYFEGIGAFKNVIVSYFDWERKEYLENPFNEQVEILSLNGDIACTDDKPKVHAHVVCGRRDGSAVGGHLFKGFIRPTLELVLSESDRVLKRIRDPKTGVYLINL</sequence>
<accession>A0A098LBP3</accession>
<dbReference type="Proteomes" id="UP000030185">
    <property type="component" value="Unassembled WGS sequence"/>
</dbReference>
<proteinExistence type="predicted"/>
<dbReference type="PANTHER" id="PTHR34988:SF1">
    <property type="entry name" value="DNA-BINDING PROTEIN"/>
    <property type="match status" value="1"/>
</dbReference>
<evidence type="ECO:0000313" key="3">
    <source>
        <dbReference type="Proteomes" id="UP000030185"/>
    </source>
</evidence>
<dbReference type="Pfam" id="PF03479">
    <property type="entry name" value="PCC"/>
    <property type="match status" value="1"/>
</dbReference>
<evidence type="ECO:0000259" key="1">
    <source>
        <dbReference type="PROSITE" id="PS51742"/>
    </source>
</evidence>
<name>A0A098LBP3_9BACT</name>
<dbReference type="InterPro" id="IPR005175">
    <property type="entry name" value="PPC_dom"/>
</dbReference>
<dbReference type="InterPro" id="IPR025707">
    <property type="entry name" value="DNA_bp_PD1"/>
</dbReference>